<dbReference type="OrthoDB" id="9805316at2"/>
<dbReference type="SFLD" id="SFLDG01017">
    <property type="entry name" value="Polyprenyl_Transferase_Like"/>
    <property type="match status" value="1"/>
</dbReference>
<dbReference type="Gene3D" id="1.10.600.10">
    <property type="entry name" value="Farnesyl Diphosphate Synthase"/>
    <property type="match status" value="1"/>
</dbReference>
<evidence type="ECO:0000256" key="7">
    <source>
        <dbReference type="RuleBase" id="RU004466"/>
    </source>
</evidence>
<dbReference type="GeneID" id="78341863"/>
<dbReference type="GO" id="GO:0008299">
    <property type="term" value="P:isoprenoid biosynthetic process"/>
    <property type="evidence" value="ECO:0007669"/>
    <property type="project" value="UniProtKB-KW"/>
</dbReference>
<accession>A0A4Y1WSJ6</accession>
<evidence type="ECO:0000256" key="3">
    <source>
        <dbReference type="ARBA" id="ARBA00022679"/>
    </source>
</evidence>
<evidence type="ECO:0000313" key="9">
    <source>
        <dbReference type="Proteomes" id="UP000318946"/>
    </source>
</evidence>
<dbReference type="CDD" id="cd00685">
    <property type="entry name" value="Trans_IPPS_HT"/>
    <property type="match status" value="1"/>
</dbReference>
<evidence type="ECO:0000313" key="8">
    <source>
        <dbReference type="EMBL" id="BBL03832.1"/>
    </source>
</evidence>
<protein>
    <submittedName>
        <fullName evidence="8">Isoprenyl synthetase</fullName>
    </submittedName>
</protein>
<keyword evidence="3 7" id="KW-0808">Transferase</keyword>
<proteinExistence type="inferred from homology"/>
<evidence type="ECO:0000256" key="5">
    <source>
        <dbReference type="ARBA" id="ARBA00022842"/>
    </source>
</evidence>
<dbReference type="SFLD" id="SFLDS00005">
    <property type="entry name" value="Isoprenoid_Synthase_Type_I"/>
    <property type="match status" value="1"/>
</dbReference>
<dbReference type="PROSITE" id="PS00723">
    <property type="entry name" value="POLYPRENYL_SYNTHASE_1"/>
    <property type="match status" value="1"/>
</dbReference>
<dbReference type="RefSeq" id="WP_141412469.1">
    <property type="nucleotide sequence ID" value="NZ_AP019735.1"/>
</dbReference>
<name>A0A3D3YIJ7_9BACT</name>
<accession>A0A4Y1XVZ9</accession>
<comment type="similarity">
    <text evidence="2 7">Belongs to the FPP/GGPP synthase family.</text>
</comment>
<dbReference type="InterPro" id="IPR000092">
    <property type="entry name" value="Polyprenyl_synt"/>
</dbReference>
<evidence type="ECO:0000256" key="6">
    <source>
        <dbReference type="ARBA" id="ARBA00023229"/>
    </source>
</evidence>
<comment type="cofactor">
    <cofactor evidence="1">
        <name>Mg(2+)</name>
        <dbReference type="ChEBI" id="CHEBI:18420"/>
    </cofactor>
</comment>
<dbReference type="PANTHER" id="PTHR43281">
    <property type="entry name" value="FARNESYL DIPHOSPHATE SYNTHASE"/>
    <property type="match status" value="1"/>
</dbReference>
<dbReference type="STRING" id="1118061.GCA_000311925_01506"/>
<sequence>MQTNEQLLDLLENYLAQRELPTEPERLYDPIRYSLAGGGKRLRPMLLLLSCGLFADDVDVALPAAAAVEIFHNFTLLHDDIMDNAAVRRGKPSVYARWGGNVAILSGDAMLISAYRLLAQAPPALLPRILEVFNTMALGVCEGQQYDMDFESKQKVSVVEYMSMIELKTSVLVAGSAMMGAILGGADEEQSRRLYQFAIELGMAFQLQDDLLDSYGGEELGKTIGGDILEGKKSYLMVTAMSRADEEQREVLRHTYKDAALAPAEKIARVRAVFDALDVPRLTEQQISLRFDRALATLDGLNVPDARKEPLREYARSLMGRRK</sequence>
<gene>
    <name evidence="8" type="ORF">A5CBH24_11450</name>
</gene>
<accession>A0A3D3YIJ7</accession>
<dbReference type="PANTHER" id="PTHR43281:SF1">
    <property type="entry name" value="FARNESYL DIPHOSPHATE SYNTHASE"/>
    <property type="match status" value="1"/>
</dbReference>
<dbReference type="Proteomes" id="UP000318946">
    <property type="component" value="Chromosome"/>
</dbReference>
<keyword evidence="6" id="KW-0414">Isoprene biosynthesis</keyword>
<dbReference type="GO" id="GO:0004659">
    <property type="term" value="F:prenyltransferase activity"/>
    <property type="evidence" value="ECO:0007669"/>
    <property type="project" value="InterPro"/>
</dbReference>
<dbReference type="EMBL" id="AP019735">
    <property type="protein sequence ID" value="BBL03832.1"/>
    <property type="molecule type" value="Genomic_DNA"/>
</dbReference>
<dbReference type="InterPro" id="IPR033749">
    <property type="entry name" value="Polyprenyl_synt_CS"/>
</dbReference>
<evidence type="ECO:0000256" key="4">
    <source>
        <dbReference type="ARBA" id="ARBA00022723"/>
    </source>
</evidence>
<dbReference type="Pfam" id="PF00348">
    <property type="entry name" value="polyprenyl_synt"/>
    <property type="match status" value="1"/>
</dbReference>
<dbReference type="KEGG" id="acou:A5CBH24_11450"/>
<organism evidence="8 9">
    <name type="scientific">Alistipes communis</name>
    <dbReference type="NCBI Taxonomy" id="2585118"/>
    <lineage>
        <taxon>Bacteria</taxon>
        <taxon>Pseudomonadati</taxon>
        <taxon>Bacteroidota</taxon>
        <taxon>Bacteroidia</taxon>
        <taxon>Bacteroidales</taxon>
        <taxon>Rikenellaceae</taxon>
        <taxon>Alistipes</taxon>
    </lineage>
</organism>
<keyword evidence="5" id="KW-0460">Magnesium</keyword>
<dbReference type="GO" id="GO:0046872">
    <property type="term" value="F:metal ion binding"/>
    <property type="evidence" value="ECO:0007669"/>
    <property type="project" value="UniProtKB-KW"/>
</dbReference>
<keyword evidence="4" id="KW-0479">Metal-binding</keyword>
<evidence type="ECO:0000256" key="2">
    <source>
        <dbReference type="ARBA" id="ARBA00006706"/>
    </source>
</evidence>
<reference evidence="9" key="1">
    <citation type="submission" date="2019-06" db="EMBL/GenBank/DDBJ databases">
        <title>Alistipes onderdonkii subsp. vulgaris subsp. nov., Alistipes dispar sp. nov. and Alistipes communis sp. nov., isolated from human faeces, and creation of Alistipes onderdonkii subsp. onderdonkii subsp. nov.</title>
        <authorList>
            <person name="Sakamoto M."/>
            <person name="Ikeyama N."/>
            <person name="Ogata Y."/>
            <person name="Suda W."/>
            <person name="Iino T."/>
            <person name="Hattori M."/>
            <person name="Ohkuma M."/>
        </authorList>
    </citation>
    <scope>NUCLEOTIDE SEQUENCE [LARGE SCALE GENOMIC DNA]</scope>
    <source>
        <strain evidence="9">5CBH24</strain>
    </source>
</reference>
<evidence type="ECO:0000256" key="1">
    <source>
        <dbReference type="ARBA" id="ARBA00001946"/>
    </source>
</evidence>
<keyword evidence="9" id="KW-1185">Reference proteome</keyword>
<dbReference type="SUPFAM" id="SSF48576">
    <property type="entry name" value="Terpenoid synthases"/>
    <property type="match status" value="1"/>
</dbReference>
<dbReference type="InterPro" id="IPR008949">
    <property type="entry name" value="Isoprenoid_synthase_dom_sf"/>
</dbReference>
<dbReference type="PROSITE" id="PS00444">
    <property type="entry name" value="POLYPRENYL_SYNTHASE_2"/>
    <property type="match status" value="1"/>
</dbReference>
<dbReference type="AlphaFoldDB" id="A0A3D3YIJ7"/>